<dbReference type="Proteomes" id="UP000087766">
    <property type="component" value="Unplaced"/>
</dbReference>
<reference evidence="9" key="1">
    <citation type="submission" date="2025-08" db="UniProtKB">
        <authorList>
            <consortium name="RefSeq"/>
        </authorList>
    </citation>
    <scope>IDENTIFICATION</scope>
    <source>
        <tissue evidence="9">Leaf</tissue>
    </source>
</reference>
<comment type="subcellular location">
    <subcellularLocation>
        <location evidence="1">Nucleus</location>
    </subcellularLocation>
</comment>
<evidence type="ECO:0000256" key="3">
    <source>
        <dbReference type="ARBA" id="ARBA00022763"/>
    </source>
</evidence>
<dbReference type="AlphaFoldDB" id="A0A1S3TBP7"/>
<dbReference type="FunFam" id="3.60.15.10:FF:000010">
    <property type="entry name" value="DNA cross-link repair 1A"/>
    <property type="match status" value="1"/>
</dbReference>
<evidence type="ECO:0000256" key="1">
    <source>
        <dbReference type="ARBA" id="ARBA00004123"/>
    </source>
</evidence>
<sequence>MALSTDASPPPSLGEEPLPHDGDGYDLNDDDGASIGVVSLDDEGFPSQLPGSETPSKKSSFTADFYRCGTDWSSLMLQDDKNNRHSDLERDSGKKMKQANLFQIWGFKRSDAVGLVESGPSLRVYSDKGGSSSERKIVKPGNWGSISRDGGKESENTKSLRKRKRFSGENRATHSCPFYKKIPGTTFTVDAFRYGSVEGCSAYFLSHFHCDHYGGLSKKWSHGPIYCSPLTGRLVQMCLSVNPLYIHPLEFNTEHVIDGVKVTFLEANHCPGAALIHFSLPNDQRYLHTGDFRACKPMQAYSLLINQRVNVLYLDTTYCNPKYRFPSKEDVLNYVVKITKNHLKIHQKTLVVVGAYSIGKECVYLAISKALGVKIYANASRRRILQAFDWSDLSDRLCTIGMSTLLHVLPMSSLRPETLKDYLKTYKDQFTAVLAFRPTGWTFNEKISNDLELIKPVTKGNVTIYGVPYSEHSSYTELRDFVQFLRPDKIIPTVNVGNAANREKMQSYFRDWLSLSSVVLPICWLQCRAFINFMTTKVGPE</sequence>
<dbReference type="STRING" id="3916.A0A1S3TBP7"/>
<dbReference type="GO" id="GO:0003684">
    <property type="term" value="F:damaged DNA binding"/>
    <property type="evidence" value="ECO:0007669"/>
    <property type="project" value="TreeGrafter"/>
</dbReference>
<dbReference type="CDD" id="cd16273">
    <property type="entry name" value="SNM1A-1C-like_MBL-fold"/>
    <property type="match status" value="1"/>
</dbReference>
<feature type="compositionally biased region" description="Polar residues" evidence="6">
    <location>
        <begin position="49"/>
        <end position="60"/>
    </location>
</feature>
<feature type="domain" description="Metallo-beta-lactamase" evidence="7">
    <location>
        <begin position="98"/>
        <end position="323"/>
    </location>
</feature>
<evidence type="ECO:0000256" key="2">
    <source>
        <dbReference type="ARBA" id="ARBA00010304"/>
    </source>
</evidence>
<dbReference type="KEGG" id="vra:106753838"/>
<feature type="region of interest" description="Disordered" evidence="6">
    <location>
        <begin position="125"/>
        <end position="168"/>
    </location>
</feature>
<accession>A0A1S3TBP7</accession>
<dbReference type="Pfam" id="PF07522">
    <property type="entry name" value="DRMBL"/>
    <property type="match status" value="1"/>
</dbReference>
<dbReference type="OrthoDB" id="262529at2759"/>
<keyword evidence="8" id="KW-1185">Reference proteome</keyword>
<dbReference type="FunFam" id="3.40.50.12650:FF:000001">
    <property type="entry name" value="DNA cross-link repair 1A"/>
    <property type="match status" value="1"/>
</dbReference>
<feature type="region of interest" description="Disordered" evidence="6">
    <location>
        <begin position="1"/>
        <end position="60"/>
    </location>
</feature>
<comment type="similarity">
    <text evidence="2">Belongs to the DNA repair metallo-beta-lactamase (DRMBL) family.</text>
</comment>
<dbReference type="SMART" id="SM00849">
    <property type="entry name" value="Lactamase_B"/>
    <property type="match status" value="1"/>
</dbReference>
<gene>
    <name evidence="9" type="primary">LOC106753838</name>
</gene>
<dbReference type="InterPro" id="IPR036866">
    <property type="entry name" value="RibonucZ/Hydroxyglut_hydro"/>
</dbReference>
<evidence type="ECO:0000256" key="6">
    <source>
        <dbReference type="SAM" id="MobiDB-lite"/>
    </source>
</evidence>
<evidence type="ECO:0000256" key="4">
    <source>
        <dbReference type="ARBA" id="ARBA00023204"/>
    </source>
</evidence>
<keyword evidence="5" id="KW-0539">Nucleus</keyword>
<dbReference type="GO" id="GO:0035312">
    <property type="term" value="F:5'-3' DNA exonuclease activity"/>
    <property type="evidence" value="ECO:0007669"/>
    <property type="project" value="TreeGrafter"/>
</dbReference>
<dbReference type="SUPFAM" id="SSF56281">
    <property type="entry name" value="Metallo-hydrolase/oxidoreductase"/>
    <property type="match status" value="1"/>
</dbReference>
<dbReference type="GeneID" id="106753838"/>
<dbReference type="GO" id="GO:0005634">
    <property type="term" value="C:nucleus"/>
    <property type="evidence" value="ECO:0007669"/>
    <property type="project" value="UniProtKB-SubCell"/>
</dbReference>
<keyword evidence="4" id="KW-0234">DNA repair</keyword>
<dbReference type="PANTHER" id="PTHR23240:SF36">
    <property type="entry name" value="DNA CROSS-LINK REPAIR PROTEIN SNM1"/>
    <property type="match status" value="1"/>
</dbReference>
<dbReference type="RefSeq" id="XP_014491187.1">
    <property type="nucleotide sequence ID" value="XM_014635701.2"/>
</dbReference>
<evidence type="ECO:0000313" key="8">
    <source>
        <dbReference type="Proteomes" id="UP000087766"/>
    </source>
</evidence>
<name>A0A1S3TBP7_VIGRR</name>
<dbReference type="InterPro" id="IPR001279">
    <property type="entry name" value="Metallo-B-lactamas"/>
</dbReference>
<feature type="compositionally biased region" description="Basic and acidic residues" evidence="6">
    <location>
        <begin position="149"/>
        <end position="158"/>
    </location>
</feature>
<evidence type="ECO:0000313" key="9">
    <source>
        <dbReference type="RefSeq" id="XP_014491187.1"/>
    </source>
</evidence>
<dbReference type="InterPro" id="IPR011084">
    <property type="entry name" value="DRMBL"/>
</dbReference>
<dbReference type="GO" id="GO:0006303">
    <property type="term" value="P:double-strand break repair via nonhomologous end joining"/>
    <property type="evidence" value="ECO:0007669"/>
    <property type="project" value="TreeGrafter"/>
</dbReference>
<evidence type="ECO:0000259" key="7">
    <source>
        <dbReference type="SMART" id="SM00849"/>
    </source>
</evidence>
<keyword evidence="3" id="KW-0227">DNA damage</keyword>
<protein>
    <submittedName>
        <fullName evidence="9">DNA cross-link repair protein SNM1 isoform X1</fullName>
    </submittedName>
</protein>
<organism evidence="8 9">
    <name type="scientific">Vigna radiata var. radiata</name>
    <name type="common">Mung bean</name>
    <name type="synonym">Phaseolus aureus</name>
    <dbReference type="NCBI Taxonomy" id="3916"/>
    <lineage>
        <taxon>Eukaryota</taxon>
        <taxon>Viridiplantae</taxon>
        <taxon>Streptophyta</taxon>
        <taxon>Embryophyta</taxon>
        <taxon>Tracheophyta</taxon>
        <taxon>Spermatophyta</taxon>
        <taxon>Magnoliopsida</taxon>
        <taxon>eudicotyledons</taxon>
        <taxon>Gunneridae</taxon>
        <taxon>Pentapetalae</taxon>
        <taxon>rosids</taxon>
        <taxon>fabids</taxon>
        <taxon>Fabales</taxon>
        <taxon>Fabaceae</taxon>
        <taxon>Papilionoideae</taxon>
        <taxon>50 kb inversion clade</taxon>
        <taxon>NPAAA clade</taxon>
        <taxon>indigoferoid/millettioid clade</taxon>
        <taxon>Phaseoleae</taxon>
        <taxon>Vigna</taxon>
    </lineage>
</organism>
<evidence type="ECO:0000256" key="5">
    <source>
        <dbReference type="ARBA" id="ARBA00023242"/>
    </source>
</evidence>
<dbReference type="Gene3D" id="3.40.50.12650">
    <property type="match status" value="1"/>
</dbReference>
<dbReference type="Gene3D" id="3.60.15.10">
    <property type="entry name" value="Ribonuclease Z/Hydroxyacylglutathione hydrolase-like"/>
    <property type="match status" value="1"/>
</dbReference>
<proteinExistence type="inferred from homology"/>
<dbReference type="GO" id="GO:0036297">
    <property type="term" value="P:interstrand cross-link repair"/>
    <property type="evidence" value="ECO:0007669"/>
    <property type="project" value="TreeGrafter"/>
</dbReference>
<dbReference type="PANTHER" id="PTHR23240">
    <property type="entry name" value="DNA CROSS-LINK REPAIR PROTEIN PSO2/SNM1-RELATED"/>
    <property type="match status" value="1"/>
</dbReference>